<dbReference type="Gene3D" id="3.40.970.10">
    <property type="entry name" value="Ribonuclease H1, N-terminal domain"/>
    <property type="match status" value="1"/>
</dbReference>
<reference evidence="4 5" key="1">
    <citation type="journal article" date="2020" name="IScience">
        <title>Genome Sequencing of the Endangered Kingdonia uniflora (Circaeasteraceae, Ranunculales) Reveals Potential Mechanisms of Evolutionary Specialization.</title>
        <authorList>
            <person name="Sun Y."/>
            <person name="Deng T."/>
            <person name="Zhang A."/>
            <person name="Moore M.J."/>
            <person name="Landis J.B."/>
            <person name="Lin N."/>
            <person name="Zhang H."/>
            <person name="Zhang X."/>
            <person name="Huang J."/>
            <person name="Zhang X."/>
            <person name="Sun H."/>
            <person name="Wang H."/>
        </authorList>
    </citation>
    <scope>NUCLEOTIDE SEQUENCE [LARGE SCALE GENOMIC DNA]</scope>
    <source>
        <strain evidence="4">TB1705</strain>
        <tissue evidence="4">Leaf</tissue>
    </source>
</reference>
<dbReference type="InterPro" id="IPR037056">
    <property type="entry name" value="RNase_H1_N_sf"/>
</dbReference>
<name>A0A7J7MH36_9MAGN</name>
<feature type="domain" description="DUF8040" evidence="3">
    <location>
        <begin position="221"/>
        <end position="300"/>
    </location>
</feature>
<keyword evidence="5" id="KW-1185">Reference proteome</keyword>
<dbReference type="OrthoDB" id="407198at2759"/>
<gene>
    <name evidence="4" type="ORF">GIB67_016448</name>
</gene>
<sequence>MAEGPNANDPAQVLAQQVGGPSVNPRPLNTRTRLDQLEDKMQALSGIIDQVTTLEERLDGFSDDQAHVGERLVTLEGVVEGNMATLLDQVAELFSKSSSQSQQRAGSSNNYNKGKNGGYQARSGGDQGHGQNRSGGASAGGASSSNSGREYHRPRNNGGASSSSRMDQYDDEILELEVVAVTIATAVNLVLLLVKATQYDITPYVNRSEHRNAKLRWLYDESDIICHNMLRMNKAYIISFWNRLRWKGLRASKYLDVEELVEIFLLIVGHDTRLWHAQASTMRSLKTISKYFHVVLKYILRLGKDLIKHATPDLSLATRNNHHVWANTYLKDCVEAVDGTFISTTIFAGWEGLAHDNRILSVVVNNNMSPFTVLRGMMTRYYVVFVGRVPRVYETWEETDPQVSGEACSGGVALEEEEAPPVVEVMEAEDEDLGGMAVRDVHG</sequence>
<evidence type="ECO:0000313" key="4">
    <source>
        <dbReference type="EMBL" id="KAF6154196.1"/>
    </source>
</evidence>
<dbReference type="InterPro" id="IPR011320">
    <property type="entry name" value="RNase_H1_N"/>
</dbReference>
<dbReference type="Pfam" id="PF01693">
    <property type="entry name" value="Cauli_VI"/>
    <property type="match status" value="1"/>
</dbReference>
<feature type="domain" description="Ribonuclease H1 N-terminal" evidence="2">
    <location>
        <begin position="380"/>
        <end position="405"/>
    </location>
</feature>
<evidence type="ECO:0000259" key="3">
    <source>
        <dbReference type="Pfam" id="PF26138"/>
    </source>
</evidence>
<feature type="compositionally biased region" description="Low complexity" evidence="1">
    <location>
        <begin position="134"/>
        <end position="148"/>
    </location>
</feature>
<organism evidence="4 5">
    <name type="scientific">Kingdonia uniflora</name>
    <dbReference type="NCBI Taxonomy" id="39325"/>
    <lineage>
        <taxon>Eukaryota</taxon>
        <taxon>Viridiplantae</taxon>
        <taxon>Streptophyta</taxon>
        <taxon>Embryophyta</taxon>
        <taxon>Tracheophyta</taxon>
        <taxon>Spermatophyta</taxon>
        <taxon>Magnoliopsida</taxon>
        <taxon>Ranunculales</taxon>
        <taxon>Circaeasteraceae</taxon>
        <taxon>Kingdonia</taxon>
    </lineage>
</organism>
<feature type="region of interest" description="Disordered" evidence="1">
    <location>
        <begin position="1"/>
        <end position="29"/>
    </location>
</feature>
<accession>A0A7J7MH36</accession>
<feature type="compositionally biased region" description="Low complexity" evidence="1">
    <location>
        <begin position="96"/>
        <end position="114"/>
    </location>
</feature>
<evidence type="ECO:0000313" key="5">
    <source>
        <dbReference type="Proteomes" id="UP000541444"/>
    </source>
</evidence>
<protein>
    <submittedName>
        <fullName evidence="4">Uncharacterized protein</fullName>
    </submittedName>
</protein>
<dbReference type="InterPro" id="IPR058353">
    <property type="entry name" value="DUF8040"/>
</dbReference>
<evidence type="ECO:0000259" key="2">
    <source>
        <dbReference type="Pfam" id="PF01693"/>
    </source>
</evidence>
<feature type="region of interest" description="Disordered" evidence="1">
    <location>
        <begin position="96"/>
        <end position="165"/>
    </location>
</feature>
<proteinExistence type="predicted"/>
<dbReference type="Proteomes" id="UP000541444">
    <property type="component" value="Unassembled WGS sequence"/>
</dbReference>
<evidence type="ECO:0000256" key="1">
    <source>
        <dbReference type="SAM" id="MobiDB-lite"/>
    </source>
</evidence>
<dbReference type="Pfam" id="PF26138">
    <property type="entry name" value="DUF8040"/>
    <property type="match status" value="1"/>
</dbReference>
<dbReference type="EMBL" id="JACGCM010001511">
    <property type="protein sequence ID" value="KAF6154196.1"/>
    <property type="molecule type" value="Genomic_DNA"/>
</dbReference>
<comment type="caution">
    <text evidence="4">The sequence shown here is derived from an EMBL/GenBank/DDBJ whole genome shotgun (WGS) entry which is preliminary data.</text>
</comment>
<dbReference type="AlphaFoldDB" id="A0A7J7MH36"/>